<evidence type="ECO:0000256" key="8">
    <source>
        <dbReference type="ARBA" id="ARBA00022840"/>
    </source>
</evidence>
<dbReference type="InterPro" id="IPR022754">
    <property type="entry name" value="DNA_pol_III_gamma-3"/>
</dbReference>
<evidence type="ECO:0000256" key="6">
    <source>
        <dbReference type="ARBA" id="ARBA00022741"/>
    </source>
</evidence>
<dbReference type="InterPro" id="IPR001270">
    <property type="entry name" value="ClpA/B"/>
</dbReference>
<keyword evidence="8 11" id="KW-0067">ATP-binding</keyword>
<dbReference type="NCBIfam" id="TIGR02397">
    <property type="entry name" value="dnaX_nterm"/>
    <property type="match status" value="1"/>
</dbReference>
<dbReference type="SUPFAM" id="SSF52540">
    <property type="entry name" value="P-loop containing nucleoside triphosphate hydrolases"/>
    <property type="match status" value="1"/>
</dbReference>
<keyword evidence="9 11" id="KW-0239">DNA-directed DNA polymerase</keyword>
<dbReference type="Proteomes" id="UP000177230">
    <property type="component" value="Unassembled WGS sequence"/>
</dbReference>
<comment type="catalytic activity">
    <reaction evidence="10 11">
        <text>DNA(n) + a 2'-deoxyribonucleoside 5'-triphosphate = DNA(n+1) + diphosphate</text>
        <dbReference type="Rhea" id="RHEA:22508"/>
        <dbReference type="Rhea" id="RHEA-COMP:17339"/>
        <dbReference type="Rhea" id="RHEA-COMP:17340"/>
        <dbReference type="ChEBI" id="CHEBI:33019"/>
        <dbReference type="ChEBI" id="CHEBI:61560"/>
        <dbReference type="ChEBI" id="CHEBI:173112"/>
        <dbReference type="EC" id="2.7.7.7"/>
    </reaction>
</comment>
<evidence type="ECO:0000256" key="4">
    <source>
        <dbReference type="ARBA" id="ARBA00022705"/>
    </source>
</evidence>
<feature type="region of interest" description="Disordered" evidence="12">
    <location>
        <begin position="376"/>
        <end position="399"/>
    </location>
</feature>
<dbReference type="InterPro" id="IPR050238">
    <property type="entry name" value="DNA_Rep/Repair_Clamp_Loader"/>
</dbReference>
<keyword evidence="2 11" id="KW-0808">Transferase</keyword>
<dbReference type="GO" id="GO:0009360">
    <property type="term" value="C:DNA polymerase III complex"/>
    <property type="evidence" value="ECO:0007669"/>
    <property type="project" value="InterPro"/>
</dbReference>
<dbReference type="Pfam" id="PF12169">
    <property type="entry name" value="DNA_pol3_gamma3"/>
    <property type="match status" value="1"/>
</dbReference>
<dbReference type="InterPro" id="IPR045085">
    <property type="entry name" value="HLD_clamp_pol_III_gamma_tau"/>
</dbReference>
<comment type="function">
    <text evidence="11">DNA polymerase III is a complex, multichain enzyme responsible for most of the replicative synthesis in bacteria. This DNA polymerase also exhibits 3' to 5' exonuclease activity.</text>
</comment>
<dbReference type="Gene3D" id="3.40.50.300">
    <property type="entry name" value="P-loop containing nucleotide triphosphate hydrolases"/>
    <property type="match status" value="1"/>
</dbReference>
<proteinExistence type="inferred from homology"/>
<dbReference type="PANTHER" id="PTHR11669:SF0">
    <property type="entry name" value="PROTEIN STICHEL-LIKE 2"/>
    <property type="match status" value="1"/>
</dbReference>
<protein>
    <recommendedName>
        <fullName evidence="11">DNA polymerase III subunit gamma/tau</fullName>
        <ecNumber evidence="11">2.7.7.7</ecNumber>
    </recommendedName>
</protein>
<dbReference type="Gene3D" id="1.20.272.10">
    <property type="match status" value="1"/>
</dbReference>
<dbReference type="EC" id="2.7.7.7" evidence="11"/>
<accession>A0A1F5RFY4</accession>
<feature type="region of interest" description="Disordered" evidence="12">
    <location>
        <begin position="503"/>
        <end position="535"/>
    </location>
</feature>
<name>A0A1F5RFY4_9BACT</name>
<dbReference type="InterPro" id="IPR027417">
    <property type="entry name" value="P-loop_NTPase"/>
</dbReference>
<sequence length="548" mass="61271">MSYLVLARKWRPQNFEQIVGQEHVTTTLRNAIRTKRTAHAYIFAGARGVGKTTTARILAKALNCAQGPTETPCNQCTSCLEITGSRSMDVLEIDGASNRGIDQIRDLRENVKYTPTQGKYKVYIIDEVHMLTKEAFNALLKTLEEPPAHVVFVFATTEVHKVPITILSRCQRFDFRRIQLNQIVSHLKKMLSGEEVKAEDECLYIVAKKAEGSMRDSISLMDQLIAFSGNSIKADDARQVLGLVDEEMYFKALELVRAHDKPGILSLIDQVAVGGYDLQEFILGWLAHLRKLLLIAAGSGRTAAGEMTPDEQEKFTQQAQGLDDRDILRMANILIDAEATMKRSSQARLILEMACLRLCNLDSTVRLEEVIKLLDQGGDDPEKEEPPAPALKPPQQAKLNVSPIKEEPAEYTAPPQPLSRDFESLWQSLITAVQERHMTAGTCLASARPVGVSDGNLILSFGPQANFHKKSLEDKAYQELIQEETFKLWGQKLKVVCQVEKGQASQTPQVKETPQRLSRQDEIDRRKSEVMESPQLKSFMDAVDGEVV</sequence>
<evidence type="ECO:0000256" key="12">
    <source>
        <dbReference type="SAM" id="MobiDB-lite"/>
    </source>
</evidence>
<evidence type="ECO:0000256" key="5">
    <source>
        <dbReference type="ARBA" id="ARBA00022723"/>
    </source>
</evidence>
<dbReference type="InterPro" id="IPR048448">
    <property type="entry name" value="DnaX-like_C"/>
</dbReference>
<dbReference type="SUPFAM" id="SSF48019">
    <property type="entry name" value="post-AAA+ oligomerization domain-like"/>
    <property type="match status" value="1"/>
</dbReference>
<feature type="compositionally biased region" description="Basic and acidic residues" evidence="12">
    <location>
        <begin position="518"/>
        <end position="530"/>
    </location>
</feature>
<keyword evidence="7" id="KW-0862">Zinc</keyword>
<dbReference type="InterPro" id="IPR012763">
    <property type="entry name" value="DNA_pol_III_sug/sutau_N"/>
</dbReference>
<dbReference type="SMART" id="SM00382">
    <property type="entry name" value="AAA"/>
    <property type="match status" value="1"/>
</dbReference>
<dbReference type="GO" id="GO:0006261">
    <property type="term" value="P:DNA-templated DNA replication"/>
    <property type="evidence" value="ECO:0007669"/>
    <property type="project" value="TreeGrafter"/>
</dbReference>
<dbReference type="InterPro" id="IPR008921">
    <property type="entry name" value="DNA_pol3_clamp-load_cplx_C"/>
</dbReference>
<keyword evidence="4 11" id="KW-0235">DNA replication</keyword>
<comment type="similarity">
    <text evidence="1 11">Belongs to the DnaX/STICHEL family.</text>
</comment>
<feature type="domain" description="AAA+ ATPase" evidence="13">
    <location>
        <begin position="37"/>
        <end position="179"/>
    </location>
</feature>
<gene>
    <name evidence="11" type="primary">dnaX</name>
    <name evidence="14" type="ORF">A2024_09505</name>
</gene>
<evidence type="ECO:0000256" key="2">
    <source>
        <dbReference type="ARBA" id="ARBA00022679"/>
    </source>
</evidence>
<keyword evidence="6 11" id="KW-0547">Nucleotide-binding</keyword>
<reference evidence="14 15" key="1">
    <citation type="journal article" date="2016" name="Nat. Commun.">
        <title>Thousands of microbial genomes shed light on interconnected biogeochemical processes in an aquifer system.</title>
        <authorList>
            <person name="Anantharaman K."/>
            <person name="Brown C.T."/>
            <person name="Hug L.A."/>
            <person name="Sharon I."/>
            <person name="Castelle C.J."/>
            <person name="Probst A.J."/>
            <person name="Thomas B.C."/>
            <person name="Singh A."/>
            <person name="Wilkins M.J."/>
            <person name="Karaoz U."/>
            <person name="Brodie E.L."/>
            <person name="Williams K.H."/>
            <person name="Hubbard S.S."/>
            <person name="Banfield J.F."/>
        </authorList>
    </citation>
    <scope>NUCLEOTIDE SEQUENCE [LARGE SCALE GENOMIC DNA]</scope>
</reference>
<dbReference type="GO" id="GO:0003677">
    <property type="term" value="F:DNA binding"/>
    <property type="evidence" value="ECO:0007669"/>
    <property type="project" value="InterPro"/>
</dbReference>
<dbReference type="Pfam" id="PF22608">
    <property type="entry name" value="DNAX_ATPase_lid"/>
    <property type="match status" value="1"/>
</dbReference>
<dbReference type="GO" id="GO:0003887">
    <property type="term" value="F:DNA-directed DNA polymerase activity"/>
    <property type="evidence" value="ECO:0007669"/>
    <property type="project" value="UniProtKB-KW"/>
</dbReference>
<evidence type="ECO:0000256" key="10">
    <source>
        <dbReference type="ARBA" id="ARBA00049244"/>
    </source>
</evidence>
<comment type="subunit">
    <text evidence="11">DNA polymerase III contains a core (composed of alpha, epsilon and theta chains) that associates with a tau subunit. This core dimerizes to form the POLIII' complex. PolIII' associates with the gamma complex (composed of gamma, delta, delta', psi and chi chains) and with the beta chain to form the complete DNA polymerase III complex.</text>
</comment>
<dbReference type="GO" id="GO:0005524">
    <property type="term" value="F:ATP binding"/>
    <property type="evidence" value="ECO:0007669"/>
    <property type="project" value="UniProtKB-KW"/>
</dbReference>
<evidence type="ECO:0000259" key="13">
    <source>
        <dbReference type="SMART" id="SM00382"/>
    </source>
</evidence>
<dbReference type="EMBL" id="MFFM01000023">
    <property type="protein sequence ID" value="OGF13224.1"/>
    <property type="molecule type" value="Genomic_DNA"/>
</dbReference>
<dbReference type="Gene3D" id="1.10.8.60">
    <property type="match status" value="1"/>
</dbReference>
<dbReference type="FunFam" id="3.40.50.300:FF:000014">
    <property type="entry name" value="DNA polymerase III subunit gamma/tau"/>
    <property type="match status" value="1"/>
</dbReference>
<dbReference type="Pfam" id="PF20964">
    <property type="entry name" value="DnaX_C"/>
    <property type="match status" value="1"/>
</dbReference>
<evidence type="ECO:0000313" key="14">
    <source>
        <dbReference type="EMBL" id="OGF13224.1"/>
    </source>
</evidence>
<dbReference type="PRINTS" id="PR00300">
    <property type="entry name" value="CLPPROTEASEA"/>
</dbReference>
<dbReference type="FunFam" id="1.10.8.60:FF:000013">
    <property type="entry name" value="DNA polymerase III subunit gamma/tau"/>
    <property type="match status" value="1"/>
</dbReference>
<evidence type="ECO:0000256" key="7">
    <source>
        <dbReference type="ARBA" id="ARBA00022833"/>
    </source>
</evidence>
<evidence type="ECO:0000256" key="9">
    <source>
        <dbReference type="ARBA" id="ARBA00022932"/>
    </source>
</evidence>
<keyword evidence="3 11" id="KW-0548">Nucleotidyltransferase</keyword>
<evidence type="ECO:0000256" key="11">
    <source>
        <dbReference type="RuleBase" id="RU364063"/>
    </source>
</evidence>
<dbReference type="AlphaFoldDB" id="A0A1F5RFY4"/>
<comment type="caution">
    <text evidence="14">The sequence shown here is derived from an EMBL/GenBank/DDBJ whole genome shotgun (WGS) entry which is preliminary data.</text>
</comment>
<evidence type="ECO:0000256" key="3">
    <source>
        <dbReference type="ARBA" id="ARBA00022695"/>
    </source>
</evidence>
<feature type="compositionally biased region" description="Polar residues" evidence="12">
    <location>
        <begin position="503"/>
        <end position="517"/>
    </location>
</feature>
<organism evidence="14 15">
    <name type="scientific">Candidatus Edwardsbacteria bacterium GWF2_54_11</name>
    <dbReference type="NCBI Taxonomy" id="1817851"/>
    <lineage>
        <taxon>Bacteria</taxon>
        <taxon>Candidatus Edwardsiibacteriota</taxon>
    </lineage>
</organism>
<evidence type="ECO:0000313" key="15">
    <source>
        <dbReference type="Proteomes" id="UP000177230"/>
    </source>
</evidence>
<dbReference type="Pfam" id="PF13177">
    <property type="entry name" value="DNA_pol3_delta2"/>
    <property type="match status" value="1"/>
</dbReference>
<dbReference type="NCBIfam" id="NF004046">
    <property type="entry name" value="PRK05563.1"/>
    <property type="match status" value="1"/>
</dbReference>
<dbReference type="GO" id="GO:0046872">
    <property type="term" value="F:metal ion binding"/>
    <property type="evidence" value="ECO:0007669"/>
    <property type="project" value="UniProtKB-KW"/>
</dbReference>
<dbReference type="CDD" id="cd18137">
    <property type="entry name" value="HLD_clamp_pol_III_gamma_tau"/>
    <property type="match status" value="1"/>
</dbReference>
<dbReference type="CDD" id="cd00009">
    <property type="entry name" value="AAA"/>
    <property type="match status" value="1"/>
</dbReference>
<evidence type="ECO:0000256" key="1">
    <source>
        <dbReference type="ARBA" id="ARBA00006360"/>
    </source>
</evidence>
<keyword evidence="5" id="KW-0479">Metal-binding</keyword>
<dbReference type="InterPro" id="IPR003593">
    <property type="entry name" value="AAA+_ATPase"/>
</dbReference>
<dbReference type="PANTHER" id="PTHR11669">
    <property type="entry name" value="REPLICATION FACTOR C / DNA POLYMERASE III GAMMA-TAU SUBUNIT"/>
    <property type="match status" value="1"/>
</dbReference>